<dbReference type="SUPFAM" id="SSF143631">
    <property type="entry name" value="ApbE-like"/>
    <property type="match status" value="1"/>
</dbReference>
<proteinExistence type="predicted"/>
<evidence type="ECO:0000313" key="2">
    <source>
        <dbReference type="Proteomes" id="UP000183585"/>
    </source>
</evidence>
<gene>
    <name evidence="1" type="ORF">GA0070563_104485</name>
</gene>
<dbReference type="AlphaFoldDB" id="A0A1C4XHA3"/>
<accession>A0A1C4XHA3</accession>
<sequence length="76" mass="7695">MLPRGGVGFDPSGLVKGWAVARAARRLTDLPDHDVCLNAGGAALDGYAALLVTADGRVRATPGWPGTRPAAWAAAA</sequence>
<evidence type="ECO:0000313" key="1">
    <source>
        <dbReference type="EMBL" id="SCF07845.1"/>
    </source>
</evidence>
<organism evidence="1 2">
    <name type="scientific">Micromonospora carbonacea</name>
    <dbReference type="NCBI Taxonomy" id="47853"/>
    <lineage>
        <taxon>Bacteria</taxon>
        <taxon>Bacillati</taxon>
        <taxon>Actinomycetota</taxon>
        <taxon>Actinomycetes</taxon>
        <taxon>Micromonosporales</taxon>
        <taxon>Micromonosporaceae</taxon>
        <taxon>Micromonospora</taxon>
    </lineage>
</organism>
<dbReference type="RefSeq" id="WP_074474475.1">
    <property type="nucleotide sequence ID" value="NZ_FMCT01000004.1"/>
</dbReference>
<dbReference type="Gene3D" id="3.10.520.10">
    <property type="entry name" value="ApbE-like domains"/>
    <property type="match status" value="1"/>
</dbReference>
<protein>
    <submittedName>
        <fullName evidence="1">ApbE family</fullName>
    </submittedName>
</protein>
<name>A0A1C4XHA3_9ACTN</name>
<dbReference type="Proteomes" id="UP000183585">
    <property type="component" value="Unassembled WGS sequence"/>
</dbReference>
<reference evidence="2" key="1">
    <citation type="submission" date="2016-06" db="EMBL/GenBank/DDBJ databases">
        <authorList>
            <person name="Varghese N."/>
            <person name="Submissions Spin"/>
        </authorList>
    </citation>
    <scope>NUCLEOTIDE SEQUENCE [LARGE SCALE GENOMIC DNA]</scope>
    <source>
        <strain evidence="2">DSM 43168</strain>
    </source>
</reference>
<keyword evidence="2" id="KW-1185">Reference proteome</keyword>
<dbReference type="InterPro" id="IPR003374">
    <property type="entry name" value="ApbE-like_sf"/>
</dbReference>
<dbReference type="EMBL" id="FMCT01000004">
    <property type="protein sequence ID" value="SCF07845.1"/>
    <property type="molecule type" value="Genomic_DNA"/>
</dbReference>